<feature type="signal peptide" evidence="1">
    <location>
        <begin position="1"/>
        <end position="17"/>
    </location>
</feature>
<evidence type="ECO:0000313" key="4">
    <source>
        <dbReference type="Proteomes" id="UP000070319"/>
    </source>
</evidence>
<accession>A0A139LTV9</accession>
<protein>
    <recommendedName>
        <fullName evidence="2">SusE outer membrane protein domain-containing protein</fullName>
    </recommendedName>
</protein>
<dbReference type="PROSITE" id="PS51257">
    <property type="entry name" value="PROKAR_LIPOPROTEIN"/>
    <property type="match status" value="1"/>
</dbReference>
<dbReference type="Gene3D" id="2.60.40.3620">
    <property type="match status" value="2"/>
</dbReference>
<dbReference type="AlphaFoldDB" id="A0A139LTV9"/>
<comment type="caution">
    <text evidence="3">The sequence shown here is derived from an EMBL/GenBank/DDBJ whole genome shotgun (WGS) entry which is preliminary data.</text>
</comment>
<dbReference type="PATRIC" id="fig|329854.7.peg.504"/>
<dbReference type="Pfam" id="PF14292">
    <property type="entry name" value="SusE"/>
    <property type="match status" value="1"/>
</dbReference>
<feature type="domain" description="SusE outer membrane protein" evidence="2">
    <location>
        <begin position="25"/>
        <end position="123"/>
    </location>
</feature>
<proteinExistence type="predicted"/>
<keyword evidence="1" id="KW-0732">Signal</keyword>
<name>A0A139LTV9_9BACE</name>
<dbReference type="EMBL" id="LTDF01000035">
    <property type="protein sequence ID" value="KXT54891.1"/>
    <property type="molecule type" value="Genomic_DNA"/>
</dbReference>
<gene>
    <name evidence="3" type="ORF">HMPREF2531_00502</name>
</gene>
<dbReference type="InterPro" id="IPR025970">
    <property type="entry name" value="SusE"/>
</dbReference>
<organism evidence="3">
    <name type="scientific">Bacteroides intestinalis</name>
    <dbReference type="NCBI Taxonomy" id="329854"/>
    <lineage>
        <taxon>Bacteria</taxon>
        <taxon>Pseudomonadati</taxon>
        <taxon>Bacteroidota</taxon>
        <taxon>Bacteroidia</taxon>
        <taxon>Bacteroidales</taxon>
        <taxon>Bacteroidaceae</taxon>
        <taxon>Bacteroides</taxon>
    </lineage>
</organism>
<evidence type="ECO:0000256" key="1">
    <source>
        <dbReference type="SAM" id="SignalP"/>
    </source>
</evidence>
<evidence type="ECO:0000259" key="2">
    <source>
        <dbReference type="Pfam" id="PF14292"/>
    </source>
</evidence>
<evidence type="ECO:0000313" key="3">
    <source>
        <dbReference type="EMBL" id="KXT54891.1"/>
    </source>
</evidence>
<feature type="chain" id="PRO_5007487595" description="SusE outer membrane protein domain-containing protein" evidence="1">
    <location>
        <begin position="18"/>
        <end position="360"/>
    </location>
</feature>
<reference evidence="3 4" key="1">
    <citation type="submission" date="2016-02" db="EMBL/GenBank/DDBJ databases">
        <authorList>
            <person name="Wen L."/>
            <person name="He K."/>
            <person name="Yang H."/>
        </authorList>
    </citation>
    <scope>NUCLEOTIDE SEQUENCE [LARGE SCALE GENOMIC DNA]</scope>
    <source>
        <strain evidence="3 4">KLE1704</strain>
    </source>
</reference>
<sequence>MKLIKNIMLLMAVVLFAACETDIDTPQVNSSDKYVAPVIGQCSDIIVNADNSKDETVVFSWKAADFGLPVQVLYTVYLTKGDKSSLVGTSSSTSLAIAKGDINGVVINGLGVNPNETAEVQAYVTAQFAGTDEYEAIKSNVSNSFKVTTYAAPLKNLYVVGFFNGWKEGEAVEIWETSAGTNVYEGLYDFFEDGTSGHSAFKIISERSWGGGNWGYDAFKVDSHFTGIAGGDLQLPAGFWKISVNRTAMSIDATPVSAVDVVGTCNGWNADAPSLLTYDPVQNVWLSEPLTFEAGGEFLIRLNSTYDNKYGSSGNSSIAIPGGLELVTNGGGNIIVDNAGTYVIKLHANRTPFVVELVKQ</sequence>
<dbReference type="Proteomes" id="UP000070319">
    <property type="component" value="Unassembled WGS sequence"/>
</dbReference>
<dbReference type="RefSeq" id="WP_082787980.1">
    <property type="nucleotide sequence ID" value="NZ_KQ968671.1"/>
</dbReference>